<keyword evidence="8" id="KW-0804">Transcription</keyword>
<evidence type="ECO:0000313" key="11">
    <source>
        <dbReference type="EMBL" id="PBK96612.1"/>
    </source>
</evidence>
<dbReference type="PANTHER" id="PTHR10625">
    <property type="entry name" value="HISTONE DEACETYLASE HDAC1-RELATED"/>
    <property type="match status" value="1"/>
</dbReference>
<dbReference type="Pfam" id="PF00850">
    <property type="entry name" value="Hist_deacetyl"/>
    <property type="match status" value="1"/>
</dbReference>
<reference evidence="12" key="1">
    <citation type="journal article" date="2017" name="Nat. Ecol. Evol.">
        <title>Genome expansion and lineage-specific genetic innovations in the forest pathogenic fungi Armillaria.</title>
        <authorList>
            <person name="Sipos G."/>
            <person name="Prasanna A.N."/>
            <person name="Walter M.C."/>
            <person name="O'Connor E."/>
            <person name="Balint B."/>
            <person name="Krizsan K."/>
            <person name="Kiss B."/>
            <person name="Hess J."/>
            <person name="Varga T."/>
            <person name="Slot J."/>
            <person name="Riley R."/>
            <person name="Boka B."/>
            <person name="Rigling D."/>
            <person name="Barry K."/>
            <person name="Lee J."/>
            <person name="Mihaltcheva S."/>
            <person name="LaButti K."/>
            <person name="Lipzen A."/>
            <person name="Waldron R."/>
            <person name="Moloney N.M."/>
            <person name="Sperisen C."/>
            <person name="Kredics L."/>
            <person name="Vagvoelgyi C."/>
            <person name="Patrignani A."/>
            <person name="Fitzpatrick D."/>
            <person name="Nagy I."/>
            <person name="Doyle S."/>
            <person name="Anderson J.B."/>
            <person name="Grigoriev I.V."/>
            <person name="Gueldener U."/>
            <person name="Muensterkoetter M."/>
            <person name="Nagy L.G."/>
        </authorList>
    </citation>
    <scope>NUCLEOTIDE SEQUENCE [LARGE SCALE GENOMIC DNA]</scope>
    <source>
        <strain evidence="12">Ar21-2</strain>
    </source>
</reference>
<gene>
    <name evidence="11" type="ORF">ARMGADRAFT_988534</name>
</gene>
<dbReference type="EMBL" id="KZ293650">
    <property type="protein sequence ID" value="PBK96612.1"/>
    <property type="molecule type" value="Genomic_DNA"/>
</dbReference>
<evidence type="ECO:0000256" key="1">
    <source>
        <dbReference type="ARBA" id="ARBA00004123"/>
    </source>
</evidence>
<dbReference type="InterPro" id="IPR037138">
    <property type="entry name" value="His_deacetylse_dom_sf"/>
</dbReference>
<accession>A0A2H3DYT9</accession>
<evidence type="ECO:0000256" key="7">
    <source>
        <dbReference type="ARBA" id="ARBA00023015"/>
    </source>
</evidence>
<feature type="domain" description="Histone deacetylase" evidence="10">
    <location>
        <begin position="18"/>
        <end position="313"/>
    </location>
</feature>
<keyword evidence="4" id="KW-0678">Repressor</keyword>
<dbReference type="OMA" id="DVPAGNM"/>
<evidence type="ECO:0000256" key="3">
    <source>
        <dbReference type="ARBA" id="ARBA00012111"/>
    </source>
</evidence>
<dbReference type="InterPro" id="IPR000286">
    <property type="entry name" value="HDACs"/>
</dbReference>
<evidence type="ECO:0000256" key="2">
    <source>
        <dbReference type="ARBA" id="ARBA00006457"/>
    </source>
</evidence>
<evidence type="ECO:0000256" key="4">
    <source>
        <dbReference type="ARBA" id="ARBA00022491"/>
    </source>
</evidence>
<evidence type="ECO:0000256" key="5">
    <source>
        <dbReference type="ARBA" id="ARBA00022801"/>
    </source>
</evidence>
<dbReference type="PANTHER" id="PTHR10625:SF14">
    <property type="entry name" value="HISTONE DEACETYLASE 8"/>
    <property type="match status" value="1"/>
</dbReference>
<dbReference type="EC" id="3.5.1.98" evidence="3"/>
<dbReference type="OrthoDB" id="73273at2759"/>
<protein>
    <recommendedName>
        <fullName evidence="3">histone deacetylase</fullName>
        <ecNumber evidence="3">3.5.1.98</ecNumber>
    </recommendedName>
</protein>
<keyword evidence="5" id="KW-0378">Hydrolase</keyword>
<dbReference type="InterPro" id="IPR023696">
    <property type="entry name" value="Ureohydrolase_dom_sf"/>
</dbReference>
<keyword evidence="6" id="KW-0156">Chromatin regulator</keyword>
<dbReference type="PRINTS" id="PR01270">
    <property type="entry name" value="HDASUPER"/>
</dbReference>
<evidence type="ECO:0000256" key="9">
    <source>
        <dbReference type="ARBA" id="ARBA00023242"/>
    </source>
</evidence>
<dbReference type="InParanoid" id="A0A2H3DYT9"/>
<sequence>MVIYIVSSQLVEAASRLPSNKNRSKIVHSLVNSLGLLKTAQVVRPVPATARELREYHSDDYLDVVLDDNALPSTLHGLTDDCPVFPGLPSYVQLVAGATLTAVKALQITDVAICWDGGRHHAQKSAASGFCYVADCVLAILAMRRVKEIHYPRPRIMYIDLDLHFSDAVSQAFYLQNSVLTLSIHHASPGFFPVSPLAPLQLPNQPDPPFDPFTLSIPLQPGASCSTYMAVFPLVQKVAEVFAPTHIIVQCGVDALSEDPHAMFNWSLSLDHPGSMGFYIHRILTTFPGKKLLLGGGGYNSPNAARAWAYLTSIALSDPLPVNTEIPYDHPVFPLYGPSFTLDVLEGTMQDQNTPEYLIHIIDSFTKHVIPALENAITPKAPQC</sequence>
<keyword evidence="7" id="KW-0805">Transcription regulation</keyword>
<evidence type="ECO:0000256" key="6">
    <source>
        <dbReference type="ARBA" id="ARBA00022853"/>
    </source>
</evidence>
<keyword evidence="12" id="KW-1185">Reference proteome</keyword>
<comment type="similarity">
    <text evidence="2">Belongs to the histone deacetylase family. HD type 1 subfamily.</text>
</comment>
<dbReference type="GO" id="GO:0031507">
    <property type="term" value="P:heterochromatin formation"/>
    <property type="evidence" value="ECO:0007669"/>
    <property type="project" value="TreeGrafter"/>
</dbReference>
<keyword evidence="9" id="KW-0539">Nucleus</keyword>
<dbReference type="GO" id="GO:0141221">
    <property type="term" value="F:histone deacetylase activity, hydrolytic mechanism"/>
    <property type="evidence" value="ECO:0007669"/>
    <property type="project" value="UniProtKB-EC"/>
</dbReference>
<name>A0A2H3DYT9_ARMGA</name>
<dbReference type="Proteomes" id="UP000217790">
    <property type="component" value="Unassembled WGS sequence"/>
</dbReference>
<proteinExistence type="inferred from homology"/>
<evidence type="ECO:0000313" key="12">
    <source>
        <dbReference type="Proteomes" id="UP000217790"/>
    </source>
</evidence>
<dbReference type="SUPFAM" id="SSF52768">
    <property type="entry name" value="Arginase/deacetylase"/>
    <property type="match status" value="1"/>
</dbReference>
<organism evidence="11 12">
    <name type="scientific">Armillaria gallica</name>
    <name type="common">Bulbous honey fungus</name>
    <name type="synonym">Armillaria bulbosa</name>
    <dbReference type="NCBI Taxonomy" id="47427"/>
    <lineage>
        <taxon>Eukaryota</taxon>
        <taxon>Fungi</taxon>
        <taxon>Dikarya</taxon>
        <taxon>Basidiomycota</taxon>
        <taxon>Agaricomycotina</taxon>
        <taxon>Agaricomycetes</taxon>
        <taxon>Agaricomycetidae</taxon>
        <taxon>Agaricales</taxon>
        <taxon>Marasmiineae</taxon>
        <taxon>Physalacriaceae</taxon>
        <taxon>Armillaria</taxon>
    </lineage>
</organism>
<dbReference type="InterPro" id="IPR023801">
    <property type="entry name" value="His_deacetylse_dom"/>
</dbReference>
<evidence type="ECO:0000256" key="8">
    <source>
        <dbReference type="ARBA" id="ARBA00023163"/>
    </source>
</evidence>
<dbReference type="Gene3D" id="3.40.800.20">
    <property type="entry name" value="Histone deacetylase domain"/>
    <property type="match status" value="1"/>
</dbReference>
<dbReference type="GO" id="GO:0005634">
    <property type="term" value="C:nucleus"/>
    <property type="evidence" value="ECO:0007669"/>
    <property type="project" value="UniProtKB-SubCell"/>
</dbReference>
<dbReference type="STRING" id="47427.A0A2H3DYT9"/>
<evidence type="ECO:0000259" key="10">
    <source>
        <dbReference type="Pfam" id="PF00850"/>
    </source>
</evidence>
<comment type="subcellular location">
    <subcellularLocation>
        <location evidence="1">Nucleus</location>
    </subcellularLocation>
</comment>
<dbReference type="AlphaFoldDB" id="A0A2H3DYT9"/>